<feature type="compositionally biased region" description="Low complexity" evidence="1">
    <location>
        <begin position="1"/>
        <end position="10"/>
    </location>
</feature>
<dbReference type="Pfam" id="PF13618">
    <property type="entry name" value="Gluconate_2-dh3"/>
    <property type="match status" value="1"/>
</dbReference>
<dbReference type="EMBL" id="BMHY01000002">
    <property type="protein sequence ID" value="GGG62820.1"/>
    <property type="molecule type" value="Genomic_DNA"/>
</dbReference>
<keyword evidence="2" id="KW-0812">Transmembrane</keyword>
<dbReference type="Proteomes" id="UP000600247">
    <property type="component" value="Unassembled WGS sequence"/>
</dbReference>
<dbReference type="PROSITE" id="PS51318">
    <property type="entry name" value="TAT"/>
    <property type="match status" value="1"/>
</dbReference>
<protein>
    <submittedName>
        <fullName evidence="3">Oxidoreductase</fullName>
    </submittedName>
</protein>
<organism evidence="3 4">
    <name type="scientific">Paenibacillus radicis</name>
    <name type="common">ex Gao et al. 2016</name>
    <dbReference type="NCBI Taxonomy" id="1737354"/>
    <lineage>
        <taxon>Bacteria</taxon>
        <taxon>Bacillati</taxon>
        <taxon>Bacillota</taxon>
        <taxon>Bacilli</taxon>
        <taxon>Bacillales</taxon>
        <taxon>Paenibacillaceae</taxon>
        <taxon>Paenibacillus</taxon>
    </lineage>
</organism>
<dbReference type="InterPro" id="IPR019546">
    <property type="entry name" value="TAT_signal_bac_arc"/>
</dbReference>
<keyword evidence="2" id="KW-1133">Transmembrane helix</keyword>
<sequence>MADNNNNNINKGSKEQPQDTSRRNFMKYTGTALGGAVVGGLIGGVIGNSMKGKEKPESGVKPGTPEKTTKNFNEALMFLTQDQFQITEAAVERIFPEDDIGPGAKALGVAFFVDHQLAGAYGINARDYMQGPFYQADAEQGYQLGFKRHELFTMGLASMQEYSAKTYQKKFTELSGEEQDAVLTAFEKSDASLKGIPAGTFFSLLRQLTIEGVYADPLYSGNRNMDGWKMRSYPGNQMSYYDVIDKDEFQKIDPLSLHDHLNIG</sequence>
<proteinExistence type="predicted"/>
<dbReference type="NCBIfam" id="TIGR01409">
    <property type="entry name" value="TAT_signal_seq"/>
    <property type="match status" value="1"/>
</dbReference>
<accession>A0A917LW72</accession>
<keyword evidence="4" id="KW-1185">Reference proteome</keyword>
<reference evidence="3 4" key="1">
    <citation type="journal article" date="2014" name="Int. J. Syst. Evol. Microbiol.">
        <title>Complete genome sequence of Corynebacterium casei LMG S-19264T (=DSM 44701T), isolated from a smear-ripened cheese.</title>
        <authorList>
            <consortium name="US DOE Joint Genome Institute (JGI-PGF)"/>
            <person name="Walter F."/>
            <person name="Albersmeier A."/>
            <person name="Kalinowski J."/>
            <person name="Ruckert C."/>
        </authorList>
    </citation>
    <scope>NUCLEOTIDE SEQUENCE [LARGE SCALE GENOMIC DNA]</scope>
    <source>
        <strain evidence="3 4">CGMCC 1.15286</strain>
    </source>
</reference>
<dbReference type="InterPro" id="IPR006311">
    <property type="entry name" value="TAT_signal"/>
</dbReference>
<evidence type="ECO:0000313" key="4">
    <source>
        <dbReference type="Proteomes" id="UP000600247"/>
    </source>
</evidence>
<keyword evidence="2" id="KW-0472">Membrane</keyword>
<dbReference type="AlphaFoldDB" id="A0A917LW72"/>
<evidence type="ECO:0000313" key="3">
    <source>
        <dbReference type="EMBL" id="GGG62820.1"/>
    </source>
</evidence>
<feature type="compositionally biased region" description="Basic and acidic residues" evidence="1">
    <location>
        <begin position="12"/>
        <end position="21"/>
    </location>
</feature>
<name>A0A917LW72_9BACL</name>
<evidence type="ECO:0000256" key="2">
    <source>
        <dbReference type="SAM" id="Phobius"/>
    </source>
</evidence>
<feature type="region of interest" description="Disordered" evidence="1">
    <location>
        <begin position="48"/>
        <end position="67"/>
    </location>
</feature>
<comment type="caution">
    <text evidence="3">The sequence shown here is derived from an EMBL/GenBank/DDBJ whole genome shotgun (WGS) entry which is preliminary data.</text>
</comment>
<evidence type="ECO:0000256" key="1">
    <source>
        <dbReference type="SAM" id="MobiDB-lite"/>
    </source>
</evidence>
<feature type="region of interest" description="Disordered" evidence="1">
    <location>
        <begin position="1"/>
        <end position="21"/>
    </location>
</feature>
<dbReference type="RefSeq" id="WP_188888362.1">
    <property type="nucleotide sequence ID" value="NZ_BMHY01000002.1"/>
</dbReference>
<feature type="transmembrane region" description="Helical" evidence="2">
    <location>
        <begin position="25"/>
        <end position="46"/>
    </location>
</feature>
<gene>
    <name evidence="3" type="ORF">GCM10010918_15780</name>
</gene>
<dbReference type="InterPro" id="IPR027056">
    <property type="entry name" value="Gluconate_2DH_su3"/>
</dbReference>